<dbReference type="InParanoid" id="Q2LV80"/>
<evidence type="ECO:0000313" key="2">
    <source>
        <dbReference type="Proteomes" id="UP000001933"/>
    </source>
</evidence>
<dbReference type="KEGG" id="sat:SYN_00698"/>
<name>Q2LV80_SYNAS</name>
<keyword evidence="2" id="KW-1185">Reference proteome</keyword>
<dbReference type="HOGENOM" id="CLU_639125_0_0_7"/>
<organism evidence="1 2">
    <name type="scientific">Syntrophus aciditrophicus (strain SB)</name>
    <dbReference type="NCBI Taxonomy" id="56780"/>
    <lineage>
        <taxon>Bacteria</taxon>
        <taxon>Pseudomonadati</taxon>
        <taxon>Thermodesulfobacteriota</taxon>
        <taxon>Syntrophia</taxon>
        <taxon>Syntrophales</taxon>
        <taxon>Syntrophaceae</taxon>
        <taxon>Syntrophus</taxon>
    </lineage>
</organism>
<accession>Q2LV80</accession>
<gene>
    <name evidence="1" type="ORF">SYN_00698</name>
</gene>
<sequence>MVISSTMKNTKSKKQKRKEVFKADLPNAETDAPACAGQAQAEASVIARGELDLEETKTSMAESVTRHAATPPVTEFQFLLRGIDTLDLGFYVNWGLDWKRRLLSLDKMKQQARKKGGLLVKLPTGRQCIFRANSKGENYRFHLQFEAYNLFVGKAAKPGSTPNVYLSISAKTLWQEGIDKALNWIGEDLESIGKGIISFVKVSRVDLCADFWIPGGLSYDFLRAHKVSRNKKRRLYLDEDEMESYYVASPNSHIKLRIYNKGLEVKKEGTKLWFLDFWKRESSDDIWRMEHEIHRPALKQFGINSLDDLENKQAGVWLYLTSKWFSLRLLDNEKAERRTIHPLWCAVQESFQQNAPVEEVTRICRSTETASLKWLLSHMDGCLSSFAARLGITDREEALTELQNRLAGRNNIKEFEVACIKKAIQLGTLSAGGEQ</sequence>
<dbReference type="EMBL" id="CP000252">
    <property type="protein sequence ID" value="ABC77993.1"/>
    <property type="molecule type" value="Genomic_DNA"/>
</dbReference>
<dbReference type="Proteomes" id="UP000001933">
    <property type="component" value="Chromosome"/>
</dbReference>
<reference evidence="1 2" key="1">
    <citation type="journal article" date="2007" name="Proc. Natl. Acad. Sci. U.S.A.">
        <title>The genome of Syntrophus aciditrophicus: life at the thermodynamic limit of microbial growth.</title>
        <authorList>
            <person name="McInerney M.J."/>
            <person name="Rohlin L."/>
            <person name="Mouttaki H."/>
            <person name="Kim U."/>
            <person name="Krupp R.S."/>
            <person name="Rios-Hernandez L."/>
            <person name="Sieber J."/>
            <person name="Struchtemeyer C.G."/>
            <person name="Bhattacharyya A."/>
            <person name="Campbell J.W."/>
            <person name="Gunsalus R.P."/>
        </authorList>
    </citation>
    <scope>NUCLEOTIDE SEQUENCE [LARGE SCALE GENOMIC DNA]</scope>
    <source>
        <strain evidence="1 2">SB</strain>
    </source>
</reference>
<evidence type="ECO:0000313" key="1">
    <source>
        <dbReference type="EMBL" id="ABC77993.1"/>
    </source>
</evidence>
<proteinExistence type="predicted"/>
<protein>
    <submittedName>
        <fullName evidence="1">Hypothetical cytosolic protein</fullName>
    </submittedName>
</protein>
<dbReference type="AlphaFoldDB" id="Q2LV80"/>
<dbReference type="STRING" id="56780.SYN_00698"/>
<dbReference type="eggNOG" id="ENOG502Z9BF">
    <property type="taxonomic scope" value="Bacteria"/>
</dbReference>